<name>A0ABN7NKT3_TIMPD</name>
<proteinExistence type="predicted"/>
<dbReference type="Proteomes" id="UP001153148">
    <property type="component" value="Unassembled WGS sequence"/>
</dbReference>
<reference evidence="1" key="1">
    <citation type="submission" date="2021-03" db="EMBL/GenBank/DDBJ databases">
        <authorList>
            <person name="Tran Van P."/>
        </authorList>
    </citation>
    <scope>NUCLEOTIDE SEQUENCE</scope>
</reference>
<feature type="non-terminal residue" evidence="1">
    <location>
        <position position="113"/>
    </location>
</feature>
<organism evidence="1 2">
    <name type="scientific">Timema podura</name>
    <name type="common">Walking stick</name>
    <dbReference type="NCBI Taxonomy" id="61482"/>
    <lineage>
        <taxon>Eukaryota</taxon>
        <taxon>Metazoa</taxon>
        <taxon>Ecdysozoa</taxon>
        <taxon>Arthropoda</taxon>
        <taxon>Hexapoda</taxon>
        <taxon>Insecta</taxon>
        <taxon>Pterygota</taxon>
        <taxon>Neoptera</taxon>
        <taxon>Polyneoptera</taxon>
        <taxon>Phasmatodea</taxon>
        <taxon>Timematodea</taxon>
        <taxon>Timematoidea</taxon>
        <taxon>Timematidae</taxon>
        <taxon>Timema</taxon>
    </lineage>
</organism>
<dbReference type="EMBL" id="CAJPIN010003852">
    <property type="protein sequence ID" value="CAG2056451.1"/>
    <property type="molecule type" value="Genomic_DNA"/>
</dbReference>
<evidence type="ECO:0000313" key="2">
    <source>
        <dbReference type="Proteomes" id="UP001153148"/>
    </source>
</evidence>
<sequence length="113" mass="12654">MMFQSLQGYAQLGHIALEIEVVNRVFAPNVCYRVEAEHWRVEGISCVTILFSTSVLCGEDLKNPPSSYPAAHVPTAQYPPTITEAPPPVANYHQGYQQYNYDAYYQQPAAYPA</sequence>
<comment type="caution">
    <text evidence="1">The sequence shown here is derived from an EMBL/GenBank/DDBJ whole genome shotgun (WGS) entry which is preliminary data.</text>
</comment>
<keyword evidence="2" id="KW-1185">Reference proteome</keyword>
<protein>
    <submittedName>
        <fullName evidence="1">Uncharacterized protein</fullName>
    </submittedName>
</protein>
<accession>A0ABN7NKT3</accession>
<gene>
    <name evidence="1" type="ORF">TPAB3V08_LOCUS3443</name>
</gene>
<evidence type="ECO:0000313" key="1">
    <source>
        <dbReference type="EMBL" id="CAG2056451.1"/>
    </source>
</evidence>